<gene>
    <name evidence="1" type="ORF">E4T21_21445</name>
</gene>
<sequence length="52" mass="5826">MPDTVHQHRVSTTFMGGAGAGRDDRAVSGYWQGYFWYWFSTGVPAACPDRND</sequence>
<dbReference type="EMBL" id="CP038437">
    <property type="protein sequence ID" value="QRG26797.1"/>
    <property type="molecule type" value="Genomic_DNA"/>
</dbReference>
<name>A0A7U3HWP3_9GAMM</name>
<dbReference type="Proteomes" id="UP000324285">
    <property type="component" value="Chromosome"/>
</dbReference>
<keyword evidence="2" id="KW-1185">Reference proteome</keyword>
<proteinExistence type="predicted"/>
<evidence type="ECO:0000313" key="2">
    <source>
        <dbReference type="Proteomes" id="UP000324285"/>
    </source>
</evidence>
<dbReference type="AlphaFoldDB" id="A0A7U3HWP3"/>
<dbReference type="KEGG" id="hbh:E4T21_21445"/>
<evidence type="ECO:0000313" key="1">
    <source>
        <dbReference type="EMBL" id="QRG26797.1"/>
    </source>
</evidence>
<organism evidence="1 2">
    <name type="scientific">Halomonas binhaiensis</name>
    <dbReference type="NCBI Taxonomy" id="2562282"/>
    <lineage>
        <taxon>Bacteria</taxon>
        <taxon>Pseudomonadati</taxon>
        <taxon>Pseudomonadota</taxon>
        <taxon>Gammaproteobacteria</taxon>
        <taxon>Oceanospirillales</taxon>
        <taxon>Halomonadaceae</taxon>
        <taxon>Halomonas</taxon>
    </lineage>
</organism>
<reference evidence="1" key="1">
    <citation type="submission" date="2021-02" db="EMBL/GenBank/DDBJ databases">
        <title>Strain Y2R2, a novel species of the genus Halomonas.</title>
        <authorList>
            <person name="Huang H."/>
        </authorList>
    </citation>
    <scope>NUCLEOTIDE SEQUENCE</scope>
    <source>
        <strain evidence="1">Y2R2</strain>
    </source>
</reference>
<dbReference type="RefSeq" id="WP_187775098.1">
    <property type="nucleotide sequence ID" value="NZ_CP038437.2"/>
</dbReference>
<accession>A0A7U3HWP3</accession>
<protein>
    <submittedName>
        <fullName evidence="1">Uncharacterized protein</fullName>
    </submittedName>
</protein>